<dbReference type="FunFam" id="3.30.1180.20:FF:000001">
    <property type="entry name" value="Dihydroxyacetone kinase 1"/>
    <property type="match status" value="1"/>
</dbReference>
<evidence type="ECO:0000313" key="6">
    <source>
        <dbReference type="EMBL" id="QIQ20452.1"/>
    </source>
</evidence>
<dbReference type="PROSITE" id="PS51481">
    <property type="entry name" value="DHAK"/>
    <property type="match status" value="1"/>
</dbReference>
<dbReference type="GO" id="GO:0004371">
    <property type="term" value="F:glycerone kinase activity"/>
    <property type="evidence" value="ECO:0007669"/>
    <property type="project" value="InterPro"/>
</dbReference>
<keyword evidence="4" id="KW-0067">ATP-binding</keyword>
<keyword evidence="7" id="KW-1185">Reference proteome</keyword>
<keyword evidence="2" id="KW-0547">Nucleotide-binding</keyword>
<keyword evidence="3 6" id="KW-0418">Kinase</keyword>
<keyword evidence="1" id="KW-0808">Transferase</keyword>
<dbReference type="GO" id="GO:0005829">
    <property type="term" value="C:cytosol"/>
    <property type="evidence" value="ECO:0007669"/>
    <property type="project" value="TreeGrafter"/>
</dbReference>
<dbReference type="KEGG" id="orb:IPMB12_01405"/>
<evidence type="ECO:0000256" key="3">
    <source>
        <dbReference type="ARBA" id="ARBA00022777"/>
    </source>
</evidence>
<reference evidence="6 7" key="1">
    <citation type="submission" date="2020-03" db="EMBL/GenBank/DDBJ databases">
        <title>Complete genome sequence of Orbus sp. IPMB12 (BCRC 80908).</title>
        <authorList>
            <person name="Lo W.-S."/>
            <person name="Chang T.-H."/>
            <person name="Kuo C.-H."/>
        </authorList>
    </citation>
    <scope>NUCLEOTIDE SEQUENCE [LARGE SCALE GENOMIC DNA]</scope>
    <source>
        <strain evidence="6 7">IPMB12</strain>
    </source>
</reference>
<protein>
    <submittedName>
        <fullName evidence="6">Dihydroxyacetone kinase subunit DhaK</fullName>
    </submittedName>
</protein>
<evidence type="ECO:0000256" key="1">
    <source>
        <dbReference type="ARBA" id="ARBA00022679"/>
    </source>
</evidence>
<organism evidence="6 7">
    <name type="scientific">Zophobihabitans entericus</name>
    <dbReference type="NCBI Taxonomy" id="1635327"/>
    <lineage>
        <taxon>Bacteria</taxon>
        <taxon>Pseudomonadati</taxon>
        <taxon>Pseudomonadota</taxon>
        <taxon>Gammaproteobacteria</taxon>
        <taxon>Orbales</taxon>
        <taxon>Orbaceae</taxon>
        <taxon>Zophobihabitans</taxon>
    </lineage>
</organism>
<dbReference type="PANTHER" id="PTHR28629:SF4">
    <property type="entry name" value="TRIOKINASE_FMN CYCLASE"/>
    <property type="match status" value="1"/>
</dbReference>
<dbReference type="GO" id="GO:0005524">
    <property type="term" value="F:ATP binding"/>
    <property type="evidence" value="ECO:0007669"/>
    <property type="project" value="UniProtKB-KW"/>
</dbReference>
<dbReference type="InterPro" id="IPR050861">
    <property type="entry name" value="Dihydroxyacetone_Kinase"/>
</dbReference>
<evidence type="ECO:0000256" key="2">
    <source>
        <dbReference type="ARBA" id="ARBA00022741"/>
    </source>
</evidence>
<dbReference type="AlphaFoldDB" id="A0A6G9I9E7"/>
<dbReference type="GO" id="GO:0019563">
    <property type="term" value="P:glycerol catabolic process"/>
    <property type="evidence" value="ECO:0007669"/>
    <property type="project" value="TreeGrafter"/>
</dbReference>
<dbReference type="PANTHER" id="PTHR28629">
    <property type="entry name" value="TRIOKINASE/FMN CYCLASE"/>
    <property type="match status" value="1"/>
</dbReference>
<dbReference type="InParanoid" id="A0A6G9I9E7"/>
<dbReference type="EMBL" id="CP050253">
    <property type="protein sequence ID" value="QIQ20452.1"/>
    <property type="molecule type" value="Genomic_DNA"/>
</dbReference>
<evidence type="ECO:0000256" key="4">
    <source>
        <dbReference type="ARBA" id="ARBA00022840"/>
    </source>
</evidence>
<dbReference type="Gene3D" id="3.30.1180.20">
    <property type="entry name" value="Dihydroxyacetone kinase, domain 2"/>
    <property type="match status" value="1"/>
</dbReference>
<feature type="domain" description="DhaK" evidence="5">
    <location>
        <begin position="10"/>
        <end position="332"/>
    </location>
</feature>
<accession>A0A6G9I9E7</accession>
<dbReference type="Proteomes" id="UP000501168">
    <property type="component" value="Chromosome"/>
</dbReference>
<dbReference type="SUPFAM" id="SSF82549">
    <property type="entry name" value="DAK1/DegV-like"/>
    <property type="match status" value="1"/>
</dbReference>
<evidence type="ECO:0000313" key="7">
    <source>
        <dbReference type="Proteomes" id="UP000501168"/>
    </source>
</evidence>
<evidence type="ECO:0000259" key="5">
    <source>
        <dbReference type="PROSITE" id="PS51481"/>
    </source>
</evidence>
<dbReference type="Gene3D" id="3.40.50.10440">
    <property type="entry name" value="Dihydroxyacetone kinase, domain 1"/>
    <property type="match status" value="1"/>
</dbReference>
<gene>
    <name evidence="6" type="ORF">IPMB12_01405</name>
</gene>
<proteinExistence type="predicted"/>
<name>A0A6G9I9E7_9GAMM</name>
<sequence>MLKPKKILNNPNHVRQELLDGLVYAYQGELTPIKEFCSAYRKSIASDQVIIVSGGGSGHEPTFAGFIGKGGIDACALGEVFTSPSPDQIIEVTKAAHKGKGVLFLYGNYSGDSMNFDIAAEILAEEGIETKTVRTTDDIASAPLDRMSDRRGVGGIMFVYKLTGAAAQFKHYDLDKLQAVAKKANFNTRTIGVALSGSALPQSSTFNFELADDEIEIGIGIHGEAGLRRQKLTTTDEVVKEMIDKLCADLPFNRGDKVCVAINDLGSLSYTELLIVSRKVGMELAERGITTYDIAIGHFCTSLEMSGFSISFLKLDDELQALYDLPCETFGWRK</sequence>
<dbReference type="Pfam" id="PF02733">
    <property type="entry name" value="Dak1"/>
    <property type="match status" value="1"/>
</dbReference>
<dbReference type="FunFam" id="3.40.50.10440:FF:000001">
    <property type="entry name" value="Dihydroxyacetone kinase, DhaK subunit"/>
    <property type="match status" value="1"/>
</dbReference>
<dbReference type="InterPro" id="IPR004006">
    <property type="entry name" value="DhaK_dom"/>
</dbReference>